<dbReference type="PANTHER" id="PTHR11482:SF6">
    <property type="entry name" value="ORNITHINE DECARBOXYLASE 1-RELATED"/>
    <property type="match status" value="1"/>
</dbReference>
<dbReference type="OrthoDB" id="5034579at2759"/>
<dbReference type="GeneID" id="14894249"/>
<dbReference type="Gene3D" id="2.40.37.10">
    <property type="entry name" value="Lyase, Ornithine Decarboxylase, Chain A, domain 1"/>
    <property type="match status" value="1"/>
</dbReference>
<evidence type="ECO:0000256" key="4">
    <source>
        <dbReference type="ARBA" id="ARBA00023239"/>
    </source>
</evidence>
<dbReference type="InterPro" id="IPR029066">
    <property type="entry name" value="PLP-binding_barrel"/>
</dbReference>
<dbReference type="InterPro" id="IPR022653">
    <property type="entry name" value="De-COase2_pyr-phos_BS"/>
</dbReference>
<feature type="modified residue" description="N6-(pyridoxal phosphate)lysine" evidence="9">
    <location>
        <position position="60"/>
    </location>
</feature>
<dbReference type="GO" id="GO:0005737">
    <property type="term" value="C:cytoplasm"/>
    <property type="evidence" value="ECO:0007669"/>
    <property type="project" value="TreeGrafter"/>
</dbReference>
<comment type="catalytic activity">
    <reaction evidence="8">
        <text>L-ornithine + H(+) = putrescine + CO2</text>
        <dbReference type="Rhea" id="RHEA:22964"/>
        <dbReference type="ChEBI" id="CHEBI:15378"/>
        <dbReference type="ChEBI" id="CHEBI:16526"/>
        <dbReference type="ChEBI" id="CHEBI:46911"/>
        <dbReference type="ChEBI" id="CHEBI:326268"/>
        <dbReference type="EC" id="4.1.1.17"/>
    </reaction>
</comment>
<dbReference type="VEuPathDB" id="AmoebaDB:EIN_430550"/>
<evidence type="ECO:0000313" key="11">
    <source>
        <dbReference type="EMBL" id="ELP95249.1"/>
    </source>
</evidence>
<dbReference type="SUPFAM" id="SSF51419">
    <property type="entry name" value="PLP-binding barrel"/>
    <property type="match status" value="1"/>
</dbReference>
<keyword evidence="4 11" id="KW-0456">Lyase</keyword>
<keyword evidence="12" id="KW-1185">Reference proteome</keyword>
<dbReference type="OMA" id="AMKNFSM"/>
<dbReference type="InterPro" id="IPR000183">
    <property type="entry name" value="Orn/DAP/Arg_de-COase"/>
</dbReference>
<evidence type="ECO:0000256" key="3">
    <source>
        <dbReference type="ARBA" id="ARBA00022898"/>
    </source>
</evidence>
<dbReference type="GO" id="GO:0004586">
    <property type="term" value="F:ornithine decarboxylase activity"/>
    <property type="evidence" value="ECO:0007669"/>
    <property type="project" value="UniProtKB-EC"/>
</dbReference>
<dbReference type="RefSeq" id="XP_004262020.1">
    <property type="nucleotide sequence ID" value="XM_004261972.1"/>
</dbReference>
<protein>
    <recommendedName>
        <fullName evidence="6">ornithine decarboxylase</fullName>
        <ecNumber evidence="6">4.1.1.17</ecNumber>
    </recommendedName>
</protein>
<dbReference type="InterPro" id="IPR002433">
    <property type="entry name" value="Orn_de-COase"/>
</dbReference>
<dbReference type="PANTHER" id="PTHR11482">
    <property type="entry name" value="ARGININE/DIAMINOPIMELATE/ORNITHINE DECARBOXYLASE"/>
    <property type="match status" value="1"/>
</dbReference>
<evidence type="ECO:0000256" key="5">
    <source>
        <dbReference type="ARBA" id="ARBA00034115"/>
    </source>
</evidence>
<dbReference type="Pfam" id="PF02784">
    <property type="entry name" value="Orn_Arg_deC_N"/>
    <property type="match status" value="2"/>
</dbReference>
<dbReference type="EMBL" id="KB206168">
    <property type="protein sequence ID" value="ELP95249.1"/>
    <property type="molecule type" value="Genomic_DNA"/>
</dbReference>
<feature type="domain" description="Orn/DAP/Arg decarboxylase 2 N-terminal" evidence="10">
    <location>
        <begin position="142"/>
        <end position="251"/>
    </location>
</feature>
<dbReference type="SUPFAM" id="SSF50621">
    <property type="entry name" value="Alanine racemase C-terminal domain-like"/>
    <property type="match status" value="1"/>
</dbReference>
<name>A0A0A1UGX5_ENTIV</name>
<dbReference type="AlphaFoldDB" id="A0A0A1UGX5"/>
<evidence type="ECO:0000259" key="10">
    <source>
        <dbReference type="Pfam" id="PF02784"/>
    </source>
</evidence>
<comment type="similarity">
    <text evidence="2">Belongs to the Orn/Lys/Arg decarboxylase class-II family.</text>
</comment>
<gene>
    <name evidence="11" type="ORF">EIN_430550</name>
</gene>
<dbReference type="Gene3D" id="3.20.20.10">
    <property type="entry name" value="Alanine racemase"/>
    <property type="match status" value="1"/>
</dbReference>
<comment type="subunit">
    <text evidence="7">Homodimer. Only the dimer is catalytically active, as the active sites are constructed of residues from both monomers.</text>
</comment>
<dbReference type="KEGG" id="eiv:EIN_430550"/>
<dbReference type="PRINTS" id="PR01179">
    <property type="entry name" value="ODADCRBXLASE"/>
</dbReference>
<dbReference type="InterPro" id="IPR022644">
    <property type="entry name" value="De-COase2_N"/>
</dbReference>
<proteinExistence type="inferred from homology"/>
<evidence type="ECO:0000256" key="1">
    <source>
        <dbReference type="ARBA" id="ARBA00001933"/>
    </source>
</evidence>
<comment type="pathway">
    <text evidence="5">Amine and polyamine biosynthesis; putrescine biosynthesis via L-ornithine pathway; putrescine from L-ornithine: step 1/1.</text>
</comment>
<accession>A0A0A1UGX5</accession>
<evidence type="ECO:0000256" key="6">
    <source>
        <dbReference type="ARBA" id="ARBA00034138"/>
    </source>
</evidence>
<evidence type="ECO:0000256" key="8">
    <source>
        <dbReference type="ARBA" id="ARBA00049127"/>
    </source>
</evidence>
<evidence type="ECO:0000313" key="12">
    <source>
        <dbReference type="Proteomes" id="UP000014680"/>
    </source>
</evidence>
<dbReference type="GO" id="GO:0033387">
    <property type="term" value="P:putrescine biosynthetic process from arginine, via ornithine"/>
    <property type="evidence" value="ECO:0007669"/>
    <property type="project" value="TreeGrafter"/>
</dbReference>
<feature type="active site" description="Proton donor" evidence="9">
    <location>
        <position position="321"/>
    </location>
</feature>
<keyword evidence="3 9" id="KW-0663">Pyridoxal phosphate</keyword>
<feature type="domain" description="Orn/DAP/Arg decarboxylase 2 N-terminal" evidence="10">
    <location>
        <begin position="37"/>
        <end position="129"/>
    </location>
</feature>
<evidence type="ECO:0000256" key="7">
    <source>
        <dbReference type="ARBA" id="ARBA00046672"/>
    </source>
</evidence>
<organism evidence="11 12">
    <name type="scientific">Entamoeba invadens IP1</name>
    <dbReference type="NCBI Taxonomy" id="370355"/>
    <lineage>
        <taxon>Eukaryota</taxon>
        <taxon>Amoebozoa</taxon>
        <taxon>Evosea</taxon>
        <taxon>Archamoebae</taxon>
        <taxon>Mastigamoebida</taxon>
        <taxon>Entamoebidae</taxon>
        <taxon>Entamoeba</taxon>
    </lineage>
</organism>
<dbReference type="PROSITE" id="PS00878">
    <property type="entry name" value="ODR_DC_2_1"/>
    <property type="match status" value="1"/>
</dbReference>
<dbReference type="InterPro" id="IPR009006">
    <property type="entry name" value="Ala_racemase/Decarboxylase_C"/>
</dbReference>
<reference evidence="11 12" key="1">
    <citation type="submission" date="2012-10" db="EMBL/GenBank/DDBJ databases">
        <authorList>
            <person name="Zafar N."/>
            <person name="Inman J."/>
            <person name="Hall N."/>
            <person name="Lorenzi H."/>
            <person name="Caler E."/>
        </authorList>
    </citation>
    <scope>NUCLEOTIDE SEQUENCE [LARGE SCALE GENOMIC DNA]</scope>
    <source>
        <strain evidence="11 12">IP1</strain>
    </source>
</reference>
<dbReference type="Proteomes" id="UP000014680">
    <property type="component" value="Unassembled WGS sequence"/>
</dbReference>
<evidence type="ECO:0000256" key="9">
    <source>
        <dbReference type="PIRSR" id="PIRSR600183-50"/>
    </source>
</evidence>
<evidence type="ECO:0000256" key="2">
    <source>
        <dbReference type="ARBA" id="ARBA00008872"/>
    </source>
</evidence>
<comment type="cofactor">
    <cofactor evidence="1 9">
        <name>pyridoxal 5'-phosphate</name>
        <dbReference type="ChEBI" id="CHEBI:597326"/>
    </cofactor>
</comment>
<dbReference type="PRINTS" id="PR01182">
    <property type="entry name" value="ORNDCRBXLASE"/>
</dbReference>
<sequence length="403" mass="44979">MAQHQVDLEALNKFALDITKKYTPETQPLAFWVFDIQSVENAITRWHKNLPTVKPCFAVKCNPEPHLVELVGKLGCGFDCATLNEVKEVLDLGFKAEDITFSQAYKPFGDLIAAYSLGVRLTLVDSVYEDMKNDSSAGYTLGDRFGLKDEREFVEVLDEIEKLGLDMKGVHFHVGSDFHNVEAFKGALTTARHVAALAEKRGMKPCTFDVGGGFSQTEPFEEFAQVIENAIKELNFPAGSKFIAEPGRYLASDAFHLITSVHGKRLRIEEGKKEFDYTIGDGIHGGLAHCFLFKKIDDCYCLQKYGKKCEEFDSLIYGPSCNGADKVGAGKMPEMEEGVDWVVFPCAGAYTISLATNFNGFQSREHDVYVMKNKDINKITLPEEIEKNSIPALMSHTAHWIKN</sequence>
<dbReference type="EC" id="4.1.1.17" evidence="6"/>